<dbReference type="GO" id="GO:0005739">
    <property type="term" value="C:mitochondrion"/>
    <property type="evidence" value="ECO:0007669"/>
    <property type="project" value="TreeGrafter"/>
</dbReference>
<evidence type="ECO:0000313" key="4">
    <source>
        <dbReference type="EMBL" id="GER36472.1"/>
    </source>
</evidence>
<organism evidence="4 5">
    <name type="scientific">Striga asiatica</name>
    <name type="common">Asiatic witchweed</name>
    <name type="synonym">Buchnera asiatica</name>
    <dbReference type="NCBI Taxonomy" id="4170"/>
    <lineage>
        <taxon>Eukaryota</taxon>
        <taxon>Viridiplantae</taxon>
        <taxon>Streptophyta</taxon>
        <taxon>Embryophyta</taxon>
        <taxon>Tracheophyta</taxon>
        <taxon>Spermatophyta</taxon>
        <taxon>Magnoliopsida</taxon>
        <taxon>eudicotyledons</taxon>
        <taxon>Gunneridae</taxon>
        <taxon>Pentapetalae</taxon>
        <taxon>asterids</taxon>
        <taxon>lamiids</taxon>
        <taxon>Lamiales</taxon>
        <taxon>Orobanchaceae</taxon>
        <taxon>Buchnereae</taxon>
        <taxon>Striga</taxon>
    </lineage>
</organism>
<name>A0A5A7PV79_STRAF</name>
<evidence type="ECO:0000256" key="2">
    <source>
        <dbReference type="SAM" id="MobiDB-lite"/>
    </source>
</evidence>
<comment type="caution">
    <text evidence="4">The sequence shown here is derived from an EMBL/GenBank/DDBJ whole genome shotgun (WGS) entry which is preliminary data.</text>
</comment>
<dbReference type="GO" id="GO:0016554">
    <property type="term" value="P:cytidine to uridine editing"/>
    <property type="evidence" value="ECO:0007669"/>
    <property type="project" value="InterPro"/>
</dbReference>
<dbReference type="Proteomes" id="UP000325081">
    <property type="component" value="Unassembled WGS sequence"/>
</dbReference>
<accession>A0A5A7PV79</accession>
<reference evidence="5" key="1">
    <citation type="journal article" date="2019" name="Curr. Biol.">
        <title>Genome Sequence of Striga asiatica Provides Insight into the Evolution of Plant Parasitism.</title>
        <authorList>
            <person name="Yoshida S."/>
            <person name="Kim S."/>
            <person name="Wafula E.K."/>
            <person name="Tanskanen J."/>
            <person name="Kim Y.M."/>
            <person name="Honaas L."/>
            <person name="Yang Z."/>
            <person name="Spallek T."/>
            <person name="Conn C.E."/>
            <person name="Ichihashi Y."/>
            <person name="Cheong K."/>
            <person name="Cui S."/>
            <person name="Der J.P."/>
            <person name="Gundlach H."/>
            <person name="Jiao Y."/>
            <person name="Hori C."/>
            <person name="Ishida J.K."/>
            <person name="Kasahara H."/>
            <person name="Kiba T."/>
            <person name="Kim M.S."/>
            <person name="Koo N."/>
            <person name="Laohavisit A."/>
            <person name="Lee Y.H."/>
            <person name="Lumba S."/>
            <person name="McCourt P."/>
            <person name="Mortimer J.C."/>
            <person name="Mutuku J.M."/>
            <person name="Nomura T."/>
            <person name="Sasaki-Sekimoto Y."/>
            <person name="Seto Y."/>
            <person name="Wang Y."/>
            <person name="Wakatake T."/>
            <person name="Sakakibara H."/>
            <person name="Demura T."/>
            <person name="Yamaguchi S."/>
            <person name="Yoneyama K."/>
            <person name="Manabe R.I."/>
            <person name="Nelson D.C."/>
            <person name="Schulman A.H."/>
            <person name="Timko M.P."/>
            <person name="dePamphilis C.W."/>
            <person name="Choi D."/>
            <person name="Shirasu K."/>
        </authorList>
    </citation>
    <scope>NUCLEOTIDE SEQUENCE [LARGE SCALE GENOMIC DNA]</scope>
    <source>
        <strain evidence="5">cv. UVA1</strain>
    </source>
</reference>
<dbReference type="OrthoDB" id="1913091at2759"/>
<dbReference type="AlphaFoldDB" id="A0A5A7PV79"/>
<dbReference type="PANTHER" id="PTHR31346">
    <property type="entry name" value="MULTIPLE ORGANELLAR RNA EDITING FACTOR 2, CHLOROPLASTIC-RELATED-RELATED"/>
    <property type="match status" value="1"/>
</dbReference>
<protein>
    <submittedName>
        <fullName evidence="4">Plastid developmental protein DAG</fullName>
    </submittedName>
</protein>
<keyword evidence="1" id="KW-0809">Transit peptide</keyword>
<evidence type="ECO:0000256" key="1">
    <source>
        <dbReference type="ARBA" id="ARBA00022946"/>
    </source>
</evidence>
<gene>
    <name evidence="4" type="ORF">STAS_12808</name>
</gene>
<keyword evidence="5" id="KW-1185">Reference proteome</keyword>
<dbReference type="InterPro" id="IPR054059">
    <property type="entry name" value="MORF/ORRM1/DAG-like_MORF"/>
</dbReference>
<dbReference type="InterPro" id="IPR039206">
    <property type="entry name" value="MORF/ORRM1/DAG-like"/>
</dbReference>
<dbReference type="GO" id="GO:0080156">
    <property type="term" value="P:mitochondrial mRNA modification"/>
    <property type="evidence" value="ECO:0007669"/>
    <property type="project" value="TreeGrafter"/>
</dbReference>
<dbReference type="PANTHER" id="PTHR31346:SF4">
    <property type="entry name" value="MULTIPLE ORGANELLAR RNA EDITING FACTOR 8, CHLOROPLASTIC_MITOCHONDRIAL"/>
    <property type="match status" value="1"/>
</dbReference>
<feature type="domain" description="MORF/ORRM1/DAG-like MORF" evidence="3">
    <location>
        <begin position="92"/>
        <end position="183"/>
    </location>
</feature>
<evidence type="ECO:0000313" key="5">
    <source>
        <dbReference type="Proteomes" id="UP000325081"/>
    </source>
</evidence>
<evidence type="ECO:0000259" key="3">
    <source>
        <dbReference type="Pfam" id="PF21864"/>
    </source>
</evidence>
<dbReference type="EMBL" id="BKCP01005183">
    <property type="protein sequence ID" value="GER36472.1"/>
    <property type="molecule type" value="Genomic_DNA"/>
</dbReference>
<dbReference type="Pfam" id="PF21864">
    <property type="entry name" value="MORF_dom"/>
    <property type="match status" value="1"/>
</dbReference>
<feature type="region of interest" description="Disordered" evidence="2">
    <location>
        <begin position="218"/>
        <end position="248"/>
    </location>
</feature>
<proteinExistence type="predicted"/>
<sequence>MAIRCLTRAVLPTTKSLAAIFAQSYSTAASSSGVLSRPSFVLRLRPLAAAACAFYPRLLSPAISTRGFATLQTASSTNDQDPKSEPFDGRDFEHWLVFMNMPPEIVTRDQLIDYYIKTLAVIVGSEEEARMKIYSVSTKYYAAFGALVSEETAYRIRALNNVIYLCPDSYLDVKNKVYGGEPFINGQAVPYDPKYHEMYHRNMARATRTIDIVKTRNMEREHGQSKQRRPTEQLVRPPPPPNAPNAGGLNVPGRVITYLIGGVANLICKLNRKK</sequence>